<name>A0A0A9WFV2_LYGHE</name>
<gene>
    <name evidence="1" type="primary">dapA_3</name>
    <name evidence="1" type="ORF">CM83_35156</name>
</gene>
<accession>A0A0A9WFV2</accession>
<feature type="non-terminal residue" evidence="1">
    <location>
        <position position="1"/>
    </location>
</feature>
<reference evidence="1" key="2">
    <citation type="submission" date="2014-07" db="EMBL/GenBank/DDBJ databases">
        <authorList>
            <person name="Hull J."/>
        </authorList>
    </citation>
    <scope>NUCLEOTIDE SEQUENCE</scope>
</reference>
<dbReference type="AlphaFoldDB" id="A0A0A9WFV2"/>
<evidence type="ECO:0000313" key="1">
    <source>
        <dbReference type="EMBL" id="JAG03740.1"/>
    </source>
</evidence>
<organism evidence="1">
    <name type="scientific">Lygus hesperus</name>
    <name type="common">Western plant bug</name>
    <dbReference type="NCBI Taxonomy" id="30085"/>
    <lineage>
        <taxon>Eukaryota</taxon>
        <taxon>Metazoa</taxon>
        <taxon>Ecdysozoa</taxon>
        <taxon>Arthropoda</taxon>
        <taxon>Hexapoda</taxon>
        <taxon>Insecta</taxon>
        <taxon>Pterygota</taxon>
        <taxon>Neoptera</taxon>
        <taxon>Paraneoptera</taxon>
        <taxon>Hemiptera</taxon>
        <taxon>Heteroptera</taxon>
        <taxon>Panheteroptera</taxon>
        <taxon>Cimicomorpha</taxon>
        <taxon>Miridae</taxon>
        <taxon>Mirini</taxon>
        <taxon>Lygus</taxon>
    </lineage>
</organism>
<reference evidence="1" key="1">
    <citation type="journal article" date="2014" name="PLoS ONE">
        <title>Transcriptome-Based Identification of ABC Transporters in the Western Tarnished Plant Bug Lygus hesperus.</title>
        <authorList>
            <person name="Hull J.J."/>
            <person name="Chaney K."/>
            <person name="Geib S.M."/>
            <person name="Fabrick J.A."/>
            <person name="Brent C.S."/>
            <person name="Walsh D."/>
            <person name="Lavine L.C."/>
        </authorList>
    </citation>
    <scope>NUCLEOTIDE SEQUENCE</scope>
</reference>
<dbReference type="EMBL" id="GBHO01039864">
    <property type="protein sequence ID" value="JAG03740.1"/>
    <property type="molecule type" value="Transcribed_RNA"/>
</dbReference>
<protein>
    <submittedName>
        <fullName evidence="1">Dihydrodipicolinate synthase</fullName>
    </submittedName>
</protein>
<proteinExistence type="predicted"/>
<sequence>DFLERKLLIPVNFYVKMKFSAAIILGFGLAVSCHSFPLSVDIGTGLDLTPGDTTFWNRDFVIDGKPIQVGLGWIKFEDSLAAGVKVVAEMGGNKIPISAGLKANPSLSYIQYVVGASVEDTVSGILVGDQFYNMKYQLNAKVPVNSGGATSIGASLEGTGKITNLKSYSNTLTAGVGLGQEVIQAVVAFEGFEPNSINVEVAANS</sequence>